<evidence type="ECO:0000256" key="2">
    <source>
        <dbReference type="ARBA" id="ARBA00005426"/>
    </source>
</evidence>
<sequence length="150" mass="16498">MNRITEQPLDLEALLRETANDASGALVVFSGTVRDHHEGKGVSGMRYTAYEPLAEKVLLELEQETIAKFPIHTCRIVHRVGNLAVGEDSVLIVVRSAHRGDGFDAARYAIDTLKERLPVWKQDFYTDGSESYQDGTPLPGSQAADNSEKG</sequence>
<dbReference type="OrthoDB" id="9803224at2"/>
<evidence type="ECO:0000313" key="13">
    <source>
        <dbReference type="EMBL" id="RFA38226.1"/>
    </source>
</evidence>
<evidence type="ECO:0000256" key="6">
    <source>
        <dbReference type="ARBA" id="ARBA00026066"/>
    </source>
</evidence>
<evidence type="ECO:0000313" key="14">
    <source>
        <dbReference type="Proteomes" id="UP000256763"/>
    </source>
</evidence>
<reference evidence="14" key="1">
    <citation type="submission" date="2017-05" db="EMBL/GenBank/DDBJ databases">
        <authorList>
            <person name="Sharma S."/>
            <person name="Sidhu C."/>
            <person name="Pinnaka A.K."/>
        </authorList>
    </citation>
    <scope>NUCLEOTIDE SEQUENCE [LARGE SCALE GENOMIC DNA]</scope>
    <source>
        <strain evidence="14">AK93</strain>
    </source>
</reference>
<comment type="similarity">
    <text evidence="2">Belongs to the MoaE family.</text>
</comment>
<evidence type="ECO:0000256" key="10">
    <source>
        <dbReference type="ARBA" id="ARBA00032474"/>
    </source>
</evidence>
<dbReference type="RefSeq" id="WP_116301079.1">
    <property type="nucleotide sequence ID" value="NZ_NFZV01000003.1"/>
</dbReference>
<protein>
    <recommendedName>
        <fullName evidence="4">Molybdopterin synthase catalytic subunit</fullName>
        <ecNumber evidence="3">2.8.1.12</ecNumber>
    </recommendedName>
    <alternativeName>
        <fullName evidence="9">MPT synthase subunit 2</fullName>
    </alternativeName>
    <alternativeName>
        <fullName evidence="7">Molybdenum cofactor biosynthesis protein E</fullName>
    </alternativeName>
    <alternativeName>
        <fullName evidence="8">Molybdopterin-converting factor large subunit</fullName>
    </alternativeName>
    <alternativeName>
        <fullName evidence="10">Molybdopterin-converting factor subunit 2</fullName>
    </alternativeName>
</protein>
<feature type="region of interest" description="Disordered" evidence="12">
    <location>
        <begin position="128"/>
        <end position="150"/>
    </location>
</feature>
<dbReference type="GO" id="GO:0006777">
    <property type="term" value="P:Mo-molybdopterin cofactor biosynthetic process"/>
    <property type="evidence" value="ECO:0007669"/>
    <property type="project" value="UniProtKB-KW"/>
</dbReference>
<evidence type="ECO:0000256" key="7">
    <source>
        <dbReference type="ARBA" id="ARBA00029745"/>
    </source>
</evidence>
<dbReference type="Proteomes" id="UP000256763">
    <property type="component" value="Unassembled WGS sequence"/>
</dbReference>
<comment type="pathway">
    <text evidence="1">Cofactor biosynthesis; molybdopterin biosynthesis.</text>
</comment>
<dbReference type="EMBL" id="NFZW01000004">
    <property type="protein sequence ID" value="RFA38226.1"/>
    <property type="molecule type" value="Genomic_DNA"/>
</dbReference>
<gene>
    <name evidence="13" type="ORF">CAL65_05135</name>
</gene>
<dbReference type="InterPro" id="IPR036563">
    <property type="entry name" value="MoaE_sf"/>
</dbReference>
<dbReference type="PANTHER" id="PTHR23404">
    <property type="entry name" value="MOLYBDOPTERIN SYNTHASE RELATED"/>
    <property type="match status" value="1"/>
</dbReference>
<dbReference type="GO" id="GO:0030366">
    <property type="term" value="F:molybdopterin synthase activity"/>
    <property type="evidence" value="ECO:0007669"/>
    <property type="project" value="UniProtKB-EC"/>
</dbReference>
<organism evidence="13 14">
    <name type="scientific">Alkalilimnicola ehrlichii</name>
    <dbReference type="NCBI Taxonomy" id="351052"/>
    <lineage>
        <taxon>Bacteria</taxon>
        <taxon>Pseudomonadati</taxon>
        <taxon>Pseudomonadota</taxon>
        <taxon>Gammaproteobacteria</taxon>
        <taxon>Chromatiales</taxon>
        <taxon>Ectothiorhodospiraceae</taxon>
        <taxon>Alkalilimnicola</taxon>
    </lineage>
</organism>
<dbReference type="UniPathway" id="UPA00344"/>
<dbReference type="Pfam" id="PF02391">
    <property type="entry name" value="MoaE"/>
    <property type="match status" value="1"/>
</dbReference>
<name>A0A3E0WYW4_9GAMM</name>
<evidence type="ECO:0000256" key="9">
    <source>
        <dbReference type="ARBA" id="ARBA00030781"/>
    </source>
</evidence>
<evidence type="ECO:0000256" key="11">
    <source>
        <dbReference type="ARBA" id="ARBA00049878"/>
    </source>
</evidence>
<comment type="caution">
    <text evidence="13">The sequence shown here is derived from an EMBL/GenBank/DDBJ whole genome shotgun (WGS) entry which is preliminary data.</text>
</comment>
<proteinExistence type="inferred from homology"/>
<evidence type="ECO:0000256" key="1">
    <source>
        <dbReference type="ARBA" id="ARBA00005046"/>
    </source>
</evidence>
<dbReference type="SUPFAM" id="SSF54690">
    <property type="entry name" value="Molybdopterin synthase subunit MoaE"/>
    <property type="match status" value="1"/>
</dbReference>
<evidence type="ECO:0000256" key="3">
    <source>
        <dbReference type="ARBA" id="ARBA00011950"/>
    </source>
</evidence>
<dbReference type="Gene3D" id="3.90.1170.40">
    <property type="entry name" value="Molybdopterin biosynthesis MoaE subunit"/>
    <property type="match status" value="1"/>
</dbReference>
<comment type="catalytic activity">
    <reaction evidence="11">
        <text>2 [molybdopterin-synthase sulfur-carrier protein]-C-terminal-Gly-aminoethanethioate + cyclic pyranopterin phosphate + H2O = molybdopterin + 2 [molybdopterin-synthase sulfur-carrier protein]-C-terminal Gly-Gly + 2 H(+)</text>
        <dbReference type="Rhea" id="RHEA:26333"/>
        <dbReference type="Rhea" id="RHEA-COMP:12202"/>
        <dbReference type="Rhea" id="RHEA-COMP:19907"/>
        <dbReference type="ChEBI" id="CHEBI:15377"/>
        <dbReference type="ChEBI" id="CHEBI:15378"/>
        <dbReference type="ChEBI" id="CHEBI:58698"/>
        <dbReference type="ChEBI" id="CHEBI:59648"/>
        <dbReference type="ChEBI" id="CHEBI:90778"/>
        <dbReference type="ChEBI" id="CHEBI:232372"/>
        <dbReference type="EC" id="2.8.1.12"/>
    </reaction>
</comment>
<comment type="subunit">
    <text evidence="6">Heterotetramer of 2 MoaD subunits and 2 MoaE subunits. Also stable as homodimer. The enzyme changes between these two forms during catalysis.</text>
</comment>
<keyword evidence="14" id="KW-1185">Reference proteome</keyword>
<evidence type="ECO:0000256" key="5">
    <source>
        <dbReference type="ARBA" id="ARBA00023150"/>
    </source>
</evidence>
<evidence type="ECO:0000256" key="8">
    <source>
        <dbReference type="ARBA" id="ARBA00030407"/>
    </source>
</evidence>
<dbReference type="InterPro" id="IPR003448">
    <property type="entry name" value="Mopterin_biosynth_MoaE"/>
</dbReference>
<dbReference type="AlphaFoldDB" id="A0A3E0WYW4"/>
<evidence type="ECO:0000256" key="4">
    <source>
        <dbReference type="ARBA" id="ARBA00013858"/>
    </source>
</evidence>
<dbReference type="CDD" id="cd00756">
    <property type="entry name" value="MoaE"/>
    <property type="match status" value="1"/>
</dbReference>
<dbReference type="EC" id="2.8.1.12" evidence="3"/>
<accession>A0A3E0WYW4</accession>
<keyword evidence="5" id="KW-0501">Molybdenum cofactor biosynthesis</keyword>
<evidence type="ECO:0000256" key="12">
    <source>
        <dbReference type="SAM" id="MobiDB-lite"/>
    </source>
</evidence>